<dbReference type="Proteomes" id="UP001229421">
    <property type="component" value="Unassembled WGS sequence"/>
</dbReference>
<comment type="caution">
    <text evidence="2">The sequence shown here is derived from an EMBL/GenBank/DDBJ whole genome shotgun (WGS) entry which is preliminary data.</text>
</comment>
<gene>
    <name evidence="2" type="ORF">QVD17_18373</name>
</gene>
<name>A0AAD8NW78_TARER</name>
<evidence type="ECO:0000256" key="1">
    <source>
        <dbReference type="SAM" id="MobiDB-lite"/>
    </source>
</evidence>
<accession>A0AAD8NW78</accession>
<evidence type="ECO:0000313" key="2">
    <source>
        <dbReference type="EMBL" id="KAK1423079.1"/>
    </source>
</evidence>
<keyword evidence="3" id="KW-1185">Reference proteome</keyword>
<sequence>MPLISWTSKITTIVDICTDKVKILMPHNSMDPRFALKLTKAASLRPYFRIYKLQSQHPQGKSRKNEKDAWLHQGSS</sequence>
<dbReference type="EMBL" id="JAUHHV010000005">
    <property type="protein sequence ID" value="KAK1423079.1"/>
    <property type="molecule type" value="Genomic_DNA"/>
</dbReference>
<evidence type="ECO:0000313" key="3">
    <source>
        <dbReference type="Proteomes" id="UP001229421"/>
    </source>
</evidence>
<organism evidence="2 3">
    <name type="scientific">Tagetes erecta</name>
    <name type="common">African marigold</name>
    <dbReference type="NCBI Taxonomy" id="13708"/>
    <lineage>
        <taxon>Eukaryota</taxon>
        <taxon>Viridiplantae</taxon>
        <taxon>Streptophyta</taxon>
        <taxon>Embryophyta</taxon>
        <taxon>Tracheophyta</taxon>
        <taxon>Spermatophyta</taxon>
        <taxon>Magnoliopsida</taxon>
        <taxon>eudicotyledons</taxon>
        <taxon>Gunneridae</taxon>
        <taxon>Pentapetalae</taxon>
        <taxon>asterids</taxon>
        <taxon>campanulids</taxon>
        <taxon>Asterales</taxon>
        <taxon>Asteraceae</taxon>
        <taxon>Asteroideae</taxon>
        <taxon>Heliantheae alliance</taxon>
        <taxon>Tageteae</taxon>
        <taxon>Tagetes</taxon>
    </lineage>
</organism>
<feature type="region of interest" description="Disordered" evidence="1">
    <location>
        <begin position="55"/>
        <end position="76"/>
    </location>
</feature>
<protein>
    <submittedName>
        <fullName evidence="2">Uncharacterized protein</fullName>
    </submittedName>
</protein>
<proteinExistence type="predicted"/>
<dbReference type="AlphaFoldDB" id="A0AAD8NW78"/>
<reference evidence="2" key="1">
    <citation type="journal article" date="2023" name="bioRxiv">
        <title>Improved chromosome-level genome assembly for marigold (Tagetes erecta).</title>
        <authorList>
            <person name="Jiang F."/>
            <person name="Yuan L."/>
            <person name="Wang S."/>
            <person name="Wang H."/>
            <person name="Xu D."/>
            <person name="Wang A."/>
            <person name="Fan W."/>
        </authorList>
    </citation>
    <scope>NUCLEOTIDE SEQUENCE</scope>
    <source>
        <strain evidence="2">WSJ</strain>
        <tissue evidence="2">Leaf</tissue>
    </source>
</reference>